<name>R7WEJ1_AEGTA</name>
<accession>R7WEJ1</accession>
<organism evidence="1">
    <name type="scientific">Aegilops tauschii</name>
    <name type="common">Tausch's goatgrass</name>
    <name type="synonym">Aegilops squarrosa</name>
    <dbReference type="NCBI Taxonomy" id="37682"/>
    <lineage>
        <taxon>Eukaryota</taxon>
        <taxon>Viridiplantae</taxon>
        <taxon>Streptophyta</taxon>
        <taxon>Embryophyta</taxon>
        <taxon>Tracheophyta</taxon>
        <taxon>Spermatophyta</taxon>
        <taxon>Magnoliopsida</taxon>
        <taxon>Liliopsida</taxon>
        <taxon>Poales</taxon>
        <taxon>Poaceae</taxon>
        <taxon>BOP clade</taxon>
        <taxon>Pooideae</taxon>
        <taxon>Triticodae</taxon>
        <taxon>Triticeae</taxon>
        <taxon>Triticinae</taxon>
        <taxon>Aegilops</taxon>
    </lineage>
</organism>
<evidence type="ECO:0000313" key="1">
    <source>
        <dbReference type="EnsemblPlants" id="EMT17969"/>
    </source>
</evidence>
<protein>
    <submittedName>
        <fullName evidence="1">Uncharacterized protein</fullName>
    </submittedName>
</protein>
<dbReference type="AlphaFoldDB" id="R7WEJ1"/>
<proteinExistence type="predicted"/>
<sequence>MKATVLIRFDPQGHPWILLQESKKQHPFSLIIVYLIVSITARSISIGCDVDGELNLAATLCNINRCLRSDSTDIPENGVPSHLQEL</sequence>
<reference evidence="1" key="1">
    <citation type="submission" date="2015-06" db="UniProtKB">
        <authorList>
            <consortium name="EnsemblPlants"/>
        </authorList>
    </citation>
    <scope>IDENTIFICATION</scope>
</reference>
<dbReference type="EnsemblPlants" id="EMT17969">
    <property type="protein sequence ID" value="EMT17969"/>
    <property type="gene ID" value="F775_25006"/>
</dbReference>